<reference evidence="2" key="1">
    <citation type="submission" date="2013-07" db="EMBL/GenBank/DDBJ databases">
        <title>The genome of an arbuscular mycorrhizal fungus provides insights into the evolution of the oldest plant symbiosis.</title>
        <authorList>
            <consortium name="DOE Joint Genome Institute"/>
            <person name="Tisserant E."/>
            <person name="Malbreil M."/>
            <person name="Kuo A."/>
            <person name="Kohler A."/>
            <person name="Symeonidi A."/>
            <person name="Balestrini R."/>
            <person name="Charron P."/>
            <person name="Duensing N."/>
            <person name="Frei-dit-Frey N."/>
            <person name="Gianinazzi-Pearson V."/>
            <person name="Gilbert B."/>
            <person name="Handa Y."/>
            <person name="Hijri M."/>
            <person name="Kaul R."/>
            <person name="Kawaguchi M."/>
            <person name="Krajinski F."/>
            <person name="Lammers P."/>
            <person name="Lapierre D."/>
            <person name="Masclaux F.G."/>
            <person name="Murat C."/>
            <person name="Morin E."/>
            <person name="Ndikumana S."/>
            <person name="Pagni M."/>
            <person name="Petitpierre D."/>
            <person name="Requena N."/>
            <person name="Rosikiewicz P."/>
            <person name="Riley R."/>
            <person name="Saito K."/>
            <person name="San Clemente H."/>
            <person name="Shapiro H."/>
            <person name="van Tuinen D."/>
            <person name="Becard G."/>
            <person name="Bonfante P."/>
            <person name="Paszkowski U."/>
            <person name="Shachar-Hill Y."/>
            <person name="Young J.P."/>
            <person name="Sanders I.R."/>
            <person name="Henrissat B."/>
            <person name="Rensing S.A."/>
            <person name="Grigoriev I.V."/>
            <person name="Corradi N."/>
            <person name="Roux C."/>
            <person name="Martin F."/>
        </authorList>
    </citation>
    <scope>NUCLEOTIDE SEQUENCE</scope>
    <source>
        <strain evidence="2">DAOM 197198</strain>
    </source>
</reference>
<feature type="region of interest" description="Disordered" evidence="1">
    <location>
        <begin position="60"/>
        <end position="84"/>
    </location>
</feature>
<dbReference type="AlphaFoldDB" id="U9TX01"/>
<gene>
    <name evidence="2" type="ORF">GLOINDRAFT_98556</name>
</gene>
<protein>
    <submittedName>
        <fullName evidence="2">Uncharacterized protein</fullName>
    </submittedName>
</protein>
<proteinExistence type="predicted"/>
<dbReference type="VEuPathDB" id="FungiDB:RhiirFUN_024267"/>
<name>U9TX01_RHIID</name>
<dbReference type="EMBL" id="KI289790">
    <property type="protein sequence ID" value="ESA07891.1"/>
    <property type="molecule type" value="Genomic_DNA"/>
</dbReference>
<evidence type="ECO:0000256" key="1">
    <source>
        <dbReference type="SAM" id="MobiDB-lite"/>
    </source>
</evidence>
<feature type="compositionally biased region" description="Basic residues" evidence="1">
    <location>
        <begin position="15"/>
        <end position="26"/>
    </location>
</feature>
<dbReference type="HOGENOM" id="CLU_1807241_0_0_1"/>
<organism evidence="2">
    <name type="scientific">Rhizophagus irregularis (strain DAOM 181602 / DAOM 197198 / MUCL 43194)</name>
    <name type="common">Arbuscular mycorrhizal fungus</name>
    <name type="synonym">Glomus intraradices</name>
    <dbReference type="NCBI Taxonomy" id="747089"/>
    <lineage>
        <taxon>Eukaryota</taxon>
        <taxon>Fungi</taxon>
        <taxon>Fungi incertae sedis</taxon>
        <taxon>Mucoromycota</taxon>
        <taxon>Glomeromycotina</taxon>
        <taxon>Glomeromycetes</taxon>
        <taxon>Glomerales</taxon>
        <taxon>Glomeraceae</taxon>
        <taxon>Rhizophagus</taxon>
    </lineage>
</organism>
<accession>U9TX01</accession>
<evidence type="ECO:0000313" key="2">
    <source>
        <dbReference type="EMBL" id="ESA07891.1"/>
    </source>
</evidence>
<sequence>MPKVQRKSFAVRMKQGVKKARRKQIRRLQNTVQDGTTDDHNDEIVNPDEAGRQVLVEEGTSQMVQDNRAPRSQSPPPPNEEAIRQGLDVVVDDIKVIRGSWWQVYFGCLICNILDHAFLVLRGEPLYGSTWFDGQLSHYSGSL</sequence>
<feature type="region of interest" description="Disordered" evidence="1">
    <location>
        <begin position="1"/>
        <end position="47"/>
    </location>
</feature>